<dbReference type="AlphaFoldDB" id="A0A645EDH0"/>
<sequence length="118" mass="12880">MPRFKLEGPLKHSNIEIASAEIDEIAGTDRVTGVRTKHEYYPVHGVFIFRDSDPIDSLFPELQLHGKAIAVGEEMETSVEGIFGAGDCTGQPWQISRATGQGIIAALSAVKYLSHLKD</sequence>
<gene>
    <name evidence="2" type="ORF">SDC9_147232</name>
</gene>
<dbReference type="EMBL" id="VSSQ01046086">
    <property type="protein sequence ID" value="MPN00038.1"/>
    <property type="molecule type" value="Genomic_DNA"/>
</dbReference>
<comment type="caution">
    <text evidence="2">The sequence shown here is derived from an EMBL/GenBank/DDBJ whole genome shotgun (WGS) entry which is preliminary data.</text>
</comment>
<evidence type="ECO:0000313" key="2">
    <source>
        <dbReference type="EMBL" id="MPN00038.1"/>
    </source>
</evidence>
<reference evidence="2" key="1">
    <citation type="submission" date="2019-08" db="EMBL/GenBank/DDBJ databases">
        <authorList>
            <person name="Kucharzyk K."/>
            <person name="Murdoch R.W."/>
            <person name="Higgins S."/>
            <person name="Loffler F."/>
        </authorList>
    </citation>
    <scope>NUCLEOTIDE SEQUENCE</scope>
</reference>
<protein>
    <recommendedName>
        <fullName evidence="1">FAD/NAD(P)-binding domain-containing protein</fullName>
    </recommendedName>
</protein>
<evidence type="ECO:0000259" key="1">
    <source>
        <dbReference type="Pfam" id="PF07992"/>
    </source>
</evidence>
<accession>A0A645EDH0</accession>
<dbReference type="Pfam" id="PF07992">
    <property type="entry name" value="Pyr_redox_2"/>
    <property type="match status" value="1"/>
</dbReference>
<dbReference type="GO" id="GO:0016491">
    <property type="term" value="F:oxidoreductase activity"/>
    <property type="evidence" value="ECO:0007669"/>
    <property type="project" value="InterPro"/>
</dbReference>
<dbReference type="Gene3D" id="3.50.50.60">
    <property type="entry name" value="FAD/NAD(P)-binding domain"/>
    <property type="match status" value="2"/>
</dbReference>
<proteinExistence type="predicted"/>
<dbReference type="InterPro" id="IPR023753">
    <property type="entry name" value="FAD/NAD-binding_dom"/>
</dbReference>
<dbReference type="SUPFAM" id="SSF51905">
    <property type="entry name" value="FAD/NAD(P)-binding domain"/>
    <property type="match status" value="1"/>
</dbReference>
<name>A0A645EDH0_9ZZZZ</name>
<organism evidence="2">
    <name type="scientific">bioreactor metagenome</name>
    <dbReference type="NCBI Taxonomy" id="1076179"/>
    <lineage>
        <taxon>unclassified sequences</taxon>
        <taxon>metagenomes</taxon>
        <taxon>ecological metagenomes</taxon>
    </lineage>
</organism>
<feature type="domain" description="FAD/NAD(P)-binding" evidence="1">
    <location>
        <begin position="10"/>
        <end position="102"/>
    </location>
</feature>
<dbReference type="InterPro" id="IPR036188">
    <property type="entry name" value="FAD/NAD-bd_sf"/>
</dbReference>